<proteinExistence type="predicted"/>
<dbReference type="RefSeq" id="XP_028492901.1">
    <property type="nucleotide sequence ID" value="XM_028643509.1"/>
</dbReference>
<dbReference type="Pfam" id="PF01636">
    <property type="entry name" value="APH"/>
    <property type="match status" value="1"/>
</dbReference>
<dbReference type="SUPFAM" id="SSF56112">
    <property type="entry name" value="Protein kinase-like (PK-like)"/>
    <property type="match status" value="1"/>
</dbReference>
<keyword evidence="3" id="KW-1185">Reference proteome</keyword>
<accession>A0A3M9Y2L3</accession>
<dbReference type="Proteomes" id="UP000267145">
    <property type="component" value="Unassembled WGS sequence"/>
</dbReference>
<dbReference type="AlphaFoldDB" id="A0A3M9Y2L3"/>
<reference evidence="2 3" key="1">
    <citation type="submission" date="2018-10" db="EMBL/GenBank/DDBJ databases">
        <title>Genome sequence of Verticillium nonalfalfae VnAa140.</title>
        <authorList>
            <person name="Stajich J.E."/>
            <person name="Kasson M.T."/>
        </authorList>
    </citation>
    <scope>NUCLEOTIDE SEQUENCE [LARGE SCALE GENOMIC DNA]</scope>
    <source>
        <strain evidence="2 3">VnAa140</strain>
    </source>
</reference>
<organism evidence="2 3">
    <name type="scientific">Verticillium nonalfalfae</name>
    <dbReference type="NCBI Taxonomy" id="1051616"/>
    <lineage>
        <taxon>Eukaryota</taxon>
        <taxon>Fungi</taxon>
        <taxon>Dikarya</taxon>
        <taxon>Ascomycota</taxon>
        <taxon>Pezizomycotina</taxon>
        <taxon>Sordariomycetes</taxon>
        <taxon>Hypocreomycetidae</taxon>
        <taxon>Glomerellales</taxon>
        <taxon>Plectosphaerellaceae</taxon>
        <taxon>Verticillium</taxon>
    </lineage>
</organism>
<dbReference type="InterPro" id="IPR002575">
    <property type="entry name" value="Aminoglycoside_PTrfase"/>
</dbReference>
<evidence type="ECO:0000313" key="2">
    <source>
        <dbReference type="EMBL" id="RNJ54743.1"/>
    </source>
</evidence>
<dbReference type="GeneID" id="39613124"/>
<sequence>MSTAQQTLRPPSLPWYCSADDLPRPLPTSEEIEAATEEFPSIFDSNARRTVLVKEIFVVKYGPFVFENEGHALMLLQSQCAHEVPAPHIYAMYRENDKLYLVMEYVPGTQLSDLWPSLSEDEKTPIVHQLRHVCDRLRMLSSPGHYGGVYGGPIQHRYFMSVEKDPRITGPFTNEEDVNRALILRSRGYWASCGEHGWMNDFFERHLSTVLSGHASVFTHSDFQRKNIIVQEEPRLATEGDTGTRRFKVAAVLDWEDAAHLLDASRVVSYIAGPAFQDTFDDLTEATTASVETFSLFPNKNYLPMGLDHEYRDALFESIDA</sequence>
<dbReference type="PANTHER" id="PTHR21310">
    <property type="entry name" value="AMINOGLYCOSIDE PHOSPHOTRANSFERASE-RELATED-RELATED"/>
    <property type="match status" value="1"/>
</dbReference>
<protein>
    <recommendedName>
        <fullName evidence="1">Aminoglycoside phosphotransferase domain-containing protein</fullName>
    </recommendedName>
</protein>
<comment type="caution">
    <text evidence="2">The sequence shown here is derived from an EMBL/GenBank/DDBJ whole genome shotgun (WGS) entry which is preliminary data.</text>
</comment>
<dbReference type="STRING" id="1051616.A0A3M9Y2L3"/>
<feature type="domain" description="Aminoglycoside phosphotransferase" evidence="1">
    <location>
        <begin position="68"/>
        <end position="258"/>
    </location>
</feature>
<evidence type="ECO:0000259" key="1">
    <source>
        <dbReference type="Pfam" id="PF01636"/>
    </source>
</evidence>
<gene>
    <name evidence="2" type="ORF">D7B24_009435</name>
</gene>
<dbReference type="InterPro" id="IPR051678">
    <property type="entry name" value="AGP_Transferase"/>
</dbReference>
<dbReference type="PANTHER" id="PTHR21310:SF48">
    <property type="entry name" value="AMINOGLYCOSIDE PHOSPHOTRANSFERASE DOMAIN-CONTAINING PROTEIN"/>
    <property type="match status" value="1"/>
</dbReference>
<name>A0A3M9Y2L3_9PEZI</name>
<dbReference type="InterPro" id="IPR011009">
    <property type="entry name" value="Kinase-like_dom_sf"/>
</dbReference>
<dbReference type="EMBL" id="RBVV01000094">
    <property type="protein sequence ID" value="RNJ54743.1"/>
    <property type="molecule type" value="Genomic_DNA"/>
</dbReference>
<evidence type="ECO:0000313" key="3">
    <source>
        <dbReference type="Proteomes" id="UP000267145"/>
    </source>
</evidence>